<dbReference type="EC" id="4.2.3.5" evidence="3"/>
<dbReference type="STRING" id="35608.A0A2U1P9A0"/>
<dbReference type="InterPro" id="IPR000453">
    <property type="entry name" value="Chorismate_synth"/>
</dbReference>
<dbReference type="Proteomes" id="UP000245207">
    <property type="component" value="Unassembled WGS sequence"/>
</dbReference>
<dbReference type="GO" id="GO:0009073">
    <property type="term" value="P:aromatic amino acid family biosynthetic process"/>
    <property type="evidence" value="ECO:0007669"/>
    <property type="project" value="UniProtKB-KW"/>
</dbReference>
<reference evidence="7 8" key="1">
    <citation type="journal article" date="2018" name="Mol. Plant">
        <title>The genome of Artemisia annua provides insight into the evolution of Asteraceae family and artemisinin biosynthesis.</title>
        <authorList>
            <person name="Shen Q."/>
            <person name="Zhang L."/>
            <person name="Liao Z."/>
            <person name="Wang S."/>
            <person name="Yan T."/>
            <person name="Shi P."/>
            <person name="Liu M."/>
            <person name="Fu X."/>
            <person name="Pan Q."/>
            <person name="Wang Y."/>
            <person name="Lv Z."/>
            <person name="Lu X."/>
            <person name="Zhang F."/>
            <person name="Jiang W."/>
            <person name="Ma Y."/>
            <person name="Chen M."/>
            <person name="Hao X."/>
            <person name="Li L."/>
            <person name="Tang Y."/>
            <person name="Lv G."/>
            <person name="Zhou Y."/>
            <person name="Sun X."/>
            <person name="Brodelius P.E."/>
            <person name="Rose J.K.C."/>
            <person name="Tang K."/>
        </authorList>
    </citation>
    <scope>NUCLEOTIDE SEQUENCE [LARGE SCALE GENOMIC DNA]</scope>
    <source>
        <strain evidence="8">cv. Huhao1</strain>
        <tissue evidence="7">Leaf</tissue>
    </source>
</reference>
<dbReference type="SUPFAM" id="SSF103263">
    <property type="entry name" value="Chorismate synthase, AroC"/>
    <property type="match status" value="1"/>
</dbReference>
<protein>
    <recommendedName>
        <fullName evidence="3">chorismate synthase</fullName>
        <ecNumber evidence="3">4.2.3.5</ecNumber>
    </recommendedName>
</protein>
<keyword evidence="8" id="KW-1185">Reference proteome</keyword>
<dbReference type="AlphaFoldDB" id="A0A2U1P9A0"/>
<keyword evidence="6" id="KW-0456">Lyase</keyword>
<dbReference type="InterPro" id="IPR035904">
    <property type="entry name" value="Chorismate_synth_AroC_sf"/>
</dbReference>
<evidence type="ECO:0000256" key="5">
    <source>
        <dbReference type="ARBA" id="ARBA00023141"/>
    </source>
</evidence>
<dbReference type="EMBL" id="PKPP01001485">
    <property type="protein sequence ID" value="PWA82318.1"/>
    <property type="molecule type" value="Genomic_DNA"/>
</dbReference>
<comment type="similarity">
    <text evidence="2">Belongs to the chorismate synthase family.</text>
</comment>
<sequence length="159" mass="17960">MESATQVLNLSHKKMISRAYHCLFDFILVTKSWRSNKLSNTQHKLGFHKIKSLRKRCLDPEYARKMIVAIDAVRVRGDSVGGVVTCIVRNLPEYFIITRGLSACISLDIECFSYELAGSGYVFIPNRTNRLLSYLLNGTGYMNCLVIKPFNVPVNPVGL</sequence>
<comment type="pathway">
    <text evidence="1">Metabolic intermediate biosynthesis; chorismate biosynthesis; chorismate from D-erythrose 4-phosphate and phosphoenolpyruvate: step 7/7.</text>
</comment>
<evidence type="ECO:0000313" key="8">
    <source>
        <dbReference type="Proteomes" id="UP000245207"/>
    </source>
</evidence>
<evidence type="ECO:0000256" key="6">
    <source>
        <dbReference type="ARBA" id="ARBA00023239"/>
    </source>
</evidence>
<accession>A0A2U1P9A0</accession>
<name>A0A2U1P9A0_ARTAN</name>
<evidence type="ECO:0000256" key="4">
    <source>
        <dbReference type="ARBA" id="ARBA00022605"/>
    </source>
</evidence>
<organism evidence="7 8">
    <name type="scientific">Artemisia annua</name>
    <name type="common">Sweet wormwood</name>
    <dbReference type="NCBI Taxonomy" id="35608"/>
    <lineage>
        <taxon>Eukaryota</taxon>
        <taxon>Viridiplantae</taxon>
        <taxon>Streptophyta</taxon>
        <taxon>Embryophyta</taxon>
        <taxon>Tracheophyta</taxon>
        <taxon>Spermatophyta</taxon>
        <taxon>Magnoliopsida</taxon>
        <taxon>eudicotyledons</taxon>
        <taxon>Gunneridae</taxon>
        <taxon>Pentapetalae</taxon>
        <taxon>asterids</taxon>
        <taxon>campanulids</taxon>
        <taxon>Asterales</taxon>
        <taxon>Asteraceae</taxon>
        <taxon>Asteroideae</taxon>
        <taxon>Anthemideae</taxon>
        <taxon>Artemisiinae</taxon>
        <taxon>Artemisia</taxon>
    </lineage>
</organism>
<gene>
    <name evidence="7" type="ORF">CTI12_AA176220</name>
</gene>
<comment type="caution">
    <text evidence="7">The sequence shown here is derived from an EMBL/GenBank/DDBJ whole genome shotgun (WGS) entry which is preliminary data.</text>
</comment>
<dbReference type="Pfam" id="PF01264">
    <property type="entry name" value="Chorismate_synt"/>
    <property type="match status" value="1"/>
</dbReference>
<dbReference type="Gene3D" id="3.60.150.10">
    <property type="entry name" value="Chorismate synthase AroC"/>
    <property type="match status" value="1"/>
</dbReference>
<dbReference type="OrthoDB" id="1721239at2759"/>
<keyword evidence="4" id="KW-0028">Amino-acid biosynthesis</keyword>
<evidence type="ECO:0000256" key="1">
    <source>
        <dbReference type="ARBA" id="ARBA00005044"/>
    </source>
</evidence>
<keyword evidence="5" id="KW-0057">Aromatic amino acid biosynthesis</keyword>
<evidence type="ECO:0000313" key="7">
    <source>
        <dbReference type="EMBL" id="PWA82318.1"/>
    </source>
</evidence>
<dbReference type="GO" id="GO:0008652">
    <property type="term" value="P:amino acid biosynthetic process"/>
    <property type="evidence" value="ECO:0007669"/>
    <property type="project" value="UniProtKB-KW"/>
</dbReference>
<dbReference type="GO" id="GO:0004107">
    <property type="term" value="F:chorismate synthase activity"/>
    <property type="evidence" value="ECO:0007669"/>
    <property type="project" value="UniProtKB-EC"/>
</dbReference>
<proteinExistence type="inferred from homology"/>
<evidence type="ECO:0000256" key="3">
    <source>
        <dbReference type="ARBA" id="ARBA00013036"/>
    </source>
</evidence>
<evidence type="ECO:0000256" key="2">
    <source>
        <dbReference type="ARBA" id="ARBA00008014"/>
    </source>
</evidence>